<dbReference type="RefSeq" id="WP_146850948.1">
    <property type="nucleotide sequence ID" value="NZ_BKAG01000017.1"/>
</dbReference>
<feature type="domain" description="Response regulatory" evidence="5">
    <location>
        <begin position="5"/>
        <end position="121"/>
    </location>
</feature>
<dbReference type="PROSITE" id="PS00622">
    <property type="entry name" value="HTH_LUXR_1"/>
    <property type="match status" value="1"/>
</dbReference>
<dbReference type="SMART" id="SM00448">
    <property type="entry name" value="REC"/>
    <property type="match status" value="1"/>
</dbReference>
<dbReference type="CDD" id="cd17535">
    <property type="entry name" value="REC_NarL-like"/>
    <property type="match status" value="1"/>
</dbReference>
<dbReference type="Proteomes" id="UP000321577">
    <property type="component" value="Unassembled WGS sequence"/>
</dbReference>
<dbReference type="PANTHER" id="PTHR43214">
    <property type="entry name" value="TWO-COMPONENT RESPONSE REGULATOR"/>
    <property type="match status" value="1"/>
</dbReference>
<protein>
    <submittedName>
        <fullName evidence="6">DNA-binding response regulator</fullName>
    </submittedName>
</protein>
<evidence type="ECO:0000313" key="6">
    <source>
        <dbReference type="EMBL" id="GEP43370.1"/>
    </source>
</evidence>
<evidence type="ECO:0000259" key="4">
    <source>
        <dbReference type="PROSITE" id="PS50043"/>
    </source>
</evidence>
<dbReference type="SUPFAM" id="SSF46894">
    <property type="entry name" value="C-terminal effector domain of the bipartite response regulators"/>
    <property type="match status" value="1"/>
</dbReference>
<evidence type="ECO:0000313" key="7">
    <source>
        <dbReference type="Proteomes" id="UP000321577"/>
    </source>
</evidence>
<dbReference type="InterPro" id="IPR011006">
    <property type="entry name" value="CheY-like_superfamily"/>
</dbReference>
<dbReference type="PRINTS" id="PR00038">
    <property type="entry name" value="HTHLUXR"/>
</dbReference>
<feature type="modified residue" description="4-aspartylphosphate" evidence="3">
    <location>
        <position position="56"/>
    </location>
</feature>
<keyword evidence="2 6" id="KW-0238">DNA-binding</keyword>
<dbReference type="PANTHER" id="PTHR43214:SF43">
    <property type="entry name" value="TWO-COMPONENT RESPONSE REGULATOR"/>
    <property type="match status" value="1"/>
</dbReference>
<dbReference type="InterPro" id="IPR016032">
    <property type="entry name" value="Sig_transdc_resp-reg_C-effctor"/>
</dbReference>
<dbReference type="GO" id="GO:0003677">
    <property type="term" value="F:DNA binding"/>
    <property type="evidence" value="ECO:0007669"/>
    <property type="project" value="UniProtKB-KW"/>
</dbReference>
<dbReference type="Pfam" id="PF00072">
    <property type="entry name" value="Response_reg"/>
    <property type="match status" value="1"/>
</dbReference>
<evidence type="ECO:0000256" key="3">
    <source>
        <dbReference type="PROSITE-ProRule" id="PRU00169"/>
    </source>
</evidence>
<dbReference type="OrthoDB" id="191163at2"/>
<dbReference type="GO" id="GO:0000160">
    <property type="term" value="P:phosphorelay signal transduction system"/>
    <property type="evidence" value="ECO:0007669"/>
    <property type="project" value="InterPro"/>
</dbReference>
<accession>A0A512M9F3</accession>
<dbReference type="EMBL" id="BKAG01000017">
    <property type="protein sequence ID" value="GEP43370.1"/>
    <property type="molecule type" value="Genomic_DNA"/>
</dbReference>
<dbReference type="InterPro" id="IPR001789">
    <property type="entry name" value="Sig_transdc_resp-reg_receiver"/>
</dbReference>
<proteinExistence type="predicted"/>
<dbReference type="AlphaFoldDB" id="A0A512M9F3"/>
<evidence type="ECO:0000256" key="2">
    <source>
        <dbReference type="ARBA" id="ARBA00023125"/>
    </source>
</evidence>
<sequence>MTPCRIILIDDHPIMRHGLAQLIRMEPGLDVCGEAGSAHEGLQVVEKLKPCIAIVDITLPDKSGLELIKDIHAMYPETQTIVLSMHDESLYAERALRAGARGYITKETAAETLIHAIQRVRGGGIYVSEAVASRMLEQVTGQRGKTGAAGVEQLTDRELEVLAMIGKGTPTKIIAEKLCISARTVEAHRAHIKGKLGITDGPALVRYAVQWVESRVTT</sequence>
<dbReference type="SMART" id="SM00421">
    <property type="entry name" value="HTH_LUXR"/>
    <property type="match status" value="1"/>
</dbReference>
<dbReference type="Gene3D" id="3.40.50.2300">
    <property type="match status" value="1"/>
</dbReference>
<comment type="caution">
    <text evidence="6">The sequence shown here is derived from an EMBL/GenBank/DDBJ whole genome shotgun (WGS) entry which is preliminary data.</text>
</comment>
<dbReference type="InterPro" id="IPR039420">
    <property type="entry name" value="WalR-like"/>
</dbReference>
<keyword evidence="1 3" id="KW-0597">Phosphoprotein</keyword>
<keyword evidence="7" id="KW-1185">Reference proteome</keyword>
<dbReference type="PROSITE" id="PS50110">
    <property type="entry name" value="RESPONSE_REGULATORY"/>
    <property type="match status" value="1"/>
</dbReference>
<evidence type="ECO:0000256" key="1">
    <source>
        <dbReference type="ARBA" id="ARBA00022553"/>
    </source>
</evidence>
<dbReference type="CDD" id="cd06170">
    <property type="entry name" value="LuxR_C_like"/>
    <property type="match status" value="1"/>
</dbReference>
<organism evidence="6 7">
    <name type="scientific">Brevifollis gellanilyticus</name>
    <dbReference type="NCBI Taxonomy" id="748831"/>
    <lineage>
        <taxon>Bacteria</taxon>
        <taxon>Pseudomonadati</taxon>
        <taxon>Verrucomicrobiota</taxon>
        <taxon>Verrucomicrobiia</taxon>
        <taxon>Verrucomicrobiales</taxon>
        <taxon>Verrucomicrobiaceae</taxon>
    </lineage>
</organism>
<evidence type="ECO:0000259" key="5">
    <source>
        <dbReference type="PROSITE" id="PS50110"/>
    </source>
</evidence>
<dbReference type="Pfam" id="PF00196">
    <property type="entry name" value="GerE"/>
    <property type="match status" value="1"/>
</dbReference>
<feature type="domain" description="HTH luxR-type" evidence="4">
    <location>
        <begin position="147"/>
        <end position="212"/>
    </location>
</feature>
<dbReference type="InterPro" id="IPR000792">
    <property type="entry name" value="Tscrpt_reg_LuxR_C"/>
</dbReference>
<dbReference type="InterPro" id="IPR058245">
    <property type="entry name" value="NreC/VraR/RcsB-like_REC"/>
</dbReference>
<dbReference type="SUPFAM" id="SSF52172">
    <property type="entry name" value="CheY-like"/>
    <property type="match status" value="1"/>
</dbReference>
<name>A0A512M9F3_9BACT</name>
<reference evidence="6 7" key="1">
    <citation type="submission" date="2019-07" db="EMBL/GenBank/DDBJ databases">
        <title>Whole genome shotgun sequence of Brevifollis gellanilyticus NBRC 108608.</title>
        <authorList>
            <person name="Hosoyama A."/>
            <person name="Uohara A."/>
            <person name="Ohji S."/>
            <person name="Ichikawa N."/>
        </authorList>
    </citation>
    <scope>NUCLEOTIDE SEQUENCE [LARGE SCALE GENOMIC DNA]</scope>
    <source>
        <strain evidence="6 7">NBRC 108608</strain>
    </source>
</reference>
<gene>
    <name evidence="6" type="ORF">BGE01nite_26610</name>
</gene>
<dbReference type="GO" id="GO:0006355">
    <property type="term" value="P:regulation of DNA-templated transcription"/>
    <property type="evidence" value="ECO:0007669"/>
    <property type="project" value="InterPro"/>
</dbReference>
<dbReference type="PROSITE" id="PS50043">
    <property type="entry name" value="HTH_LUXR_2"/>
    <property type="match status" value="1"/>
</dbReference>